<dbReference type="Proteomes" id="UP000232615">
    <property type="component" value="Segment"/>
</dbReference>
<dbReference type="EMBL" id="KF483846">
    <property type="protein sequence ID" value="AHC55146.1"/>
    <property type="molecule type" value="Genomic_DNA"/>
</dbReference>
<name>V9SFP4_9VIRU</name>
<sequence length="148" mass="17378">MYIFLLATENEDRGFVLSVTLQKDVKSLKLSKRQQVLEVVKQSLKEAEKTLERVLFHFTDIGCVFTSDASFFLARNKDLSFHIREFQDCVEGVTEAENTKIGISWMDSRIKIQEETLKQLRQNKRALKEYLESLPCERKQRSLESKRE</sequence>
<proteinExistence type="predicted"/>
<evidence type="ECO:0000313" key="2">
    <source>
        <dbReference type="Proteomes" id="UP000232615"/>
    </source>
</evidence>
<reference evidence="1 2" key="1">
    <citation type="journal article" date="2014" name="Arch. Virol.">
        <title>Complete genome sequence of Tunisvirus, a new member of the proposed family Marseilleviridae.</title>
        <authorList>
            <person name="Aherfi S."/>
            <person name="Boughalmi M."/>
            <person name="Pagnier I."/>
            <person name="Fournous G."/>
            <person name="La Scola B."/>
            <person name="Raoult D."/>
            <person name="Colson P."/>
        </authorList>
    </citation>
    <scope>NUCLEOTIDE SEQUENCE [LARGE SCALE GENOMIC DNA]</scope>
    <source>
        <strain evidence="1 2">U484</strain>
    </source>
</reference>
<keyword evidence="2" id="KW-1185">Reference proteome</keyword>
<organism evidence="1 2">
    <name type="scientific">Tunisvirus fontaine2</name>
    <dbReference type="NCBI Taxonomy" id="1421067"/>
    <lineage>
        <taxon>Viruses</taxon>
        <taxon>Varidnaviria</taxon>
        <taxon>Bamfordvirae</taxon>
        <taxon>Nucleocytoviricota</taxon>
        <taxon>Megaviricetes</taxon>
        <taxon>Pimascovirales</taxon>
        <taxon>Pimascovirales incertae sedis</taxon>
        <taxon>Marseilleviridae</taxon>
        <taxon>Losannavirus</taxon>
        <taxon>Losannavirus tunisense</taxon>
    </lineage>
</organism>
<gene>
    <name evidence="1" type="ORF">TNS_ORF428</name>
</gene>
<evidence type="ECO:0000313" key="1">
    <source>
        <dbReference type="EMBL" id="AHC55146.1"/>
    </source>
</evidence>
<protein>
    <submittedName>
        <fullName evidence="1">Uncharacterized protein</fullName>
    </submittedName>
</protein>
<accession>V9SFP4</accession>